<evidence type="ECO:0000313" key="4">
    <source>
        <dbReference type="Proteomes" id="UP001497497"/>
    </source>
</evidence>
<proteinExistence type="predicted"/>
<dbReference type="InterPro" id="IPR004122">
    <property type="entry name" value="BAF_prot"/>
</dbReference>
<dbReference type="PANTHER" id="PTHR47507">
    <property type="entry name" value="BARRIER TO AUTOINTEGRATION FACTOR 2"/>
    <property type="match status" value="1"/>
</dbReference>
<dbReference type="SMART" id="SM01023">
    <property type="entry name" value="BAF"/>
    <property type="match status" value="1"/>
</dbReference>
<dbReference type="GO" id="GO:0005634">
    <property type="term" value="C:nucleus"/>
    <property type="evidence" value="ECO:0007669"/>
    <property type="project" value="UniProtKB-SubCell"/>
</dbReference>
<dbReference type="Pfam" id="PF02961">
    <property type="entry name" value="SAM_BAF"/>
    <property type="match status" value="1"/>
</dbReference>
<accession>A0AAV2H5M8</accession>
<protein>
    <submittedName>
        <fullName evidence="3">Uncharacterized protein</fullName>
    </submittedName>
</protein>
<comment type="caution">
    <text evidence="3">The sequence shown here is derived from an EMBL/GenBank/DDBJ whole genome shotgun (WGS) entry which is preliminary data.</text>
</comment>
<comment type="subcellular location">
    <subcellularLocation>
        <location evidence="1">Nucleus</location>
    </subcellularLocation>
</comment>
<dbReference type="Proteomes" id="UP001497497">
    <property type="component" value="Unassembled WGS sequence"/>
</dbReference>
<dbReference type="Gene3D" id="1.10.150.40">
    <property type="entry name" value="Barrier-to-autointegration factor, BAF"/>
    <property type="match status" value="1"/>
</dbReference>
<sequence>MADGPRNTKKHEDFVKGPVGKKTVDALPGVGKANAKLLEEKGFTKASHVLSTFISKEVDKDRAKFKDAIQPYSGLNARQYDQLYKGLDAYTGQNM</sequence>
<keyword evidence="4" id="KW-1185">Reference proteome</keyword>
<evidence type="ECO:0000313" key="3">
    <source>
        <dbReference type="EMBL" id="CAL1527799.1"/>
    </source>
</evidence>
<dbReference type="EMBL" id="CAXITT010000022">
    <property type="protein sequence ID" value="CAL1527799.1"/>
    <property type="molecule type" value="Genomic_DNA"/>
</dbReference>
<evidence type="ECO:0000256" key="2">
    <source>
        <dbReference type="ARBA" id="ARBA00023242"/>
    </source>
</evidence>
<dbReference type="GO" id="GO:0003677">
    <property type="term" value="F:DNA binding"/>
    <property type="evidence" value="ECO:0007669"/>
    <property type="project" value="InterPro"/>
</dbReference>
<reference evidence="3 4" key="1">
    <citation type="submission" date="2024-04" db="EMBL/GenBank/DDBJ databases">
        <authorList>
            <consortium name="Genoscope - CEA"/>
            <person name="William W."/>
        </authorList>
    </citation>
    <scope>NUCLEOTIDE SEQUENCE [LARGE SCALE GENOMIC DNA]</scope>
</reference>
<gene>
    <name evidence="3" type="ORF">GSLYS_00001969001</name>
</gene>
<evidence type="ECO:0000256" key="1">
    <source>
        <dbReference type="ARBA" id="ARBA00004123"/>
    </source>
</evidence>
<dbReference type="GO" id="GO:0000793">
    <property type="term" value="C:condensed chromosome"/>
    <property type="evidence" value="ECO:0007669"/>
    <property type="project" value="TreeGrafter"/>
</dbReference>
<dbReference type="InterPro" id="IPR036617">
    <property type="entry name" value="BAF_sf"/>
</dbReference>
<dbReference type="InterPro" id="IPR051387">
    <property type="entry name" value="BAF"/>
</dbReference>
<dbReference type="GO" id="GO:0051276">
    <property type="term" value="P:chromosome organization"/>
    <property type="evidence" value="ECO:0007669"/>
    <property type="project" value="TreeGrafter"/>
</dbReference>
<dbReference type="AlphaFoldDB" id="A0AAV2H5M8"/>
<dbReference type="PANTHER" id="PTHR47507:SF6">
    <property type="entry name" value="BARRIER-TO-AUTOINTEGRATION FACTOR"/>
    <property type="match status" value="1"/>
</dbReference>
<dbReference type="SUPFAM" id="SSF47798">
    <property type="entry name" value="Barrier-to-autointegration factor, BAF"/>
    <property type="match status" value="1"/>
</dbReference>
<name>A0AAV2H5M8_LYMST</name>
<keyword evidence="2" id="KW-0539">Nucleus</keyword>
<organism evidence="3 4">
    <name type="scientific">Lymnaea stagnalis</name>
    <name type="common">Great pond snail</name>
    <name type="synonym">Helix stagnalis</name>
    <dbReference type="NCBI Taxonomy" id="6523"/>
    <lineage>
        <taxon>Eukaryota</taxon>
        <taxon>Metazoa</taxon>
        <taxon>Spiralia</taxon>
        <taxon>Lophotrochozoa</taxon>
        <taxon>Mollusca</taxon>
        <taxon>Gastropoda</taxon>
        <taxon>Heterobranchia</taxon>
        <taxon>Euthyneura</taxon>
        <taxon>Panpulmonata</taxon>
        <taxon>Hygrophila</taxon>
        <taxon>Lymnaeoidea</taxon>
        <taxon>Lymnaeidae</taxon>
        <taxon>Lymnaea</taxon>
    </lineage>
</organism>